<keyword evidence="2" id="KW-0560">Oxidoreductase</keyword>
<dbReference type="InterPro" id="IPR016162">
    <property type="entry name" value="Ald_DH_N"/>
</dbReference>
<keyword evidence="3" id="KW-0520">NAD</keyword>
<accession>A0A1X7H8V3</accession>
<protein>
    <submittedName>
        <fullName evidence="5">Aldehyde dehydrogenase family protein</fullName>
    </submittedName>
</protein>
<reference evidence="6" key="1">
    <citation type="submission" date="2017-04" db="EMBL/GenBank/DDBJ databases">
        <authorList>
            <person name="Varghese N."/>
            <person name="Submissions S."/>
        </authorList>
    </citation>
    <scope>NUCLEOTIDE SEQUENCE [LARGE SCALE GENOMIC DNA]</scope>
    <source>
        <strain evidence="6">Ballard 720</strain>
    </source>
</reference>
<dbReference type="GO" id="GO:0016491">
    <property type="term" value="F:oxidoreductase activity"/>
    <property type="evidence" value="ECO:0007669"/>
    <property type="project" value="UniProtKB-KW"/>
</dbReference>
<evidence type="ECO:0000256" key="1">
    <source>
        <dbReference type="ARBA" id="ARBA00009986"/>
    </source>
</evidence>
<dbReference type="STRING" id="28094.SAMN06295900_12369"/>
<dbReference type="Pfam" id="PF00171">
    <property type="entry name" value="Aldedh"/>
    <property type="match status" value="1"/>
</dbReference>
<gene>
    <name evidence="5" type="ORF">SAMN06295900_12369</name>
</gene>
<evidence type="ECO:0000259" key="4">
    <source>
        <dbReference type="Pfam" id="PF00171"/>
    </source>
</evidence>
<comment type="similarity">
    <text evidence="1">Belongs to the aldehyde dehydrogenase family.</text>
</comment>
<dbReference type="Gene3D" id="3.40.605.10">
    <property type="entry name" value="Aldehyde Dehydrogenase, Chain A, domain 1"/>
    <property type="match status" value="1"/>
</dbReference>
<name>A0A1X7H8V3_TRICW</name>
<evidence type="ECO:0000256" key="3">
    <source>
        <dbReference type="ARBA" id="ARBA00023027"/>
    </source>
</evidence>
<dbReference type="PANTHER" id="PTHR42986">
    <property type="entry name" value="BENZALDEHYDE DEHYDROGENASE YFMT"/>
    <property type="match status" value="1"/>
</dbReference>
<evidence type="ECO:0000256" key="2">
    <source>
        <dbReference type="ARBA" id="ARBA00023002"/>
    </source>
</evidence>
<feature type="domain" description="Aldehyde dehydrogenase" evidence="4">
    <location>
        <begin position="16"/>
        <end position="121"/>
    </location>
</feature>
<keyword evidence="6" id="KW-1185">Reference proteome</keyword>
<sequence length="127" mass="13254">MHESSLLIAGAKQAASNGKTFERTNPATGKVATRAAAASVDDADAAVAAASRAFPSWAVISPSERRKRLLVAADIMDARAGDFVRIGAAETGAMANWYGFNVMLAAKMLREAAAMTTQNARNATPRS</sequence>
<evidence type="ECO:0000313" key="6">
    <source>
        <dbReference type="Proteomes" id="UP000192911"/>
    </source>
</evidence>
<dbReference type="OrthoDB" id="9175414at2"/>
<dbReference type="AlphaFoldDB" id="A0A1X7H8V3"/>
<dbReference type="Proteomes" id="UP000192911">
    <property type="component" value="Unassembled WGS sequence"/>
</dbReference>
<proteinExistence type="inferred from homology"/>
<dbReference type="SUPFAM" id="SSF53720">
    <property type="entry name" value="ALDH-like"/>
    <property type="match status" value="1"/>
</dbReference>
<dbReference type="InterPro" id="IPR015590">
    <property type="entry name" value="Aldehyde_DH_dom"/>
</dbReference>
<organism evidence="5 6">
    <name type="scientific">Trinickia caryophylli</name>
    <name type="common">Paraburkholderia caryophylli</name>
    <dbReference type="NCBI Taxonomy" id="28094"/>
    <lineage>
        <taxon>Bacteria</taxon>
        <taxon>Pseudomonadati</taxon>
        <taxon>Pseudomonadota</taxon>
        <taxon>Betaproteobacteria</taxon>
        <taxon>Burkholderiales</taxon>
        <taxon>Burkholderiaceae</taxon>
        <taxon>Trinickia</taxon>
    </lineage>
</organism>
<dbReference type="InterPro" id="IPR016161">
    <property type="entry name" value="Ald_DH/histidinol_DH"/>
</dbReference>
<evidence type="ECO:0000313" key="5">
    <source>
        <dbReference type="EMBL" id="SMF81432.1"/>
    </source>
</evidence>
<dbReference type="PANTHER" id="PTHR42986:SF1">
    <property type="entry name" value="BENZALDEHYDE DEHYDROGENASE YFMT"/>
    <property type="match status" value="1"/>
</dbReference>
<dbReference type="EMBL" id="FXAH01000023">
    <property type="protein sequence ID" value="SMF81432.1"/>
    <property type="molecule type" value="Genomic_DNA"/>
</dbReference>